<protein>
    <recommendedName>
        <fullName evidence="2">DUF3800 domain-containing protein</fullName>
    </recommendedName>
</protein>
<dbReference type="EMBL" id="CP163443">
    <property type="protein sequence ID" value="XDQ52941.1"/>
    <property type="molecule type" value="Genomic_DNA"/>
</dbReference>
<dbReference type="RefSeq" id="WP_369246207.1">
    <property type="nucleotide sequence ID" value="NZ_CP163443.1"/>
</dbReference>
<reference evidence="1" key="1">
    <citation type="submission" date="2024-07" db="EMBL/GenBank/DDBJ databases">
        <authorList>
            <person name="Yu S.T."/>
        </authorList>
    </citation>
    <scope>NUCLEOTIDE SEQUENCE</scope>
    <source>
        <strain evidence="1">R41</strain>
    </source>
</reference>
<dbReference type="AlphaFoldDB" id="A0AB39RF65"/>
<name>A0AB39RF65_9ACTN</name>
<sequence length="230" mass="25215">MATESSAAPLRLYFVDDGGNARTTACFASLGIDLAHVDVANQRWRAFRAELDADARLEIPVDSSLHSVKLVGARGRHVHRSRSTDRVTHRQHCQEVVLRGLRTIAAIPGARVRAVYRETDDYGRDRPALYAALLRQLNAELAKSGIHGVVIVDGDGTEGALRRAHRALPDEGRHIVGDPVFRPARALDLLQGADMLAYSAYQAIAKHPSRAFMWHWFGSTFPGAHGPSSL</sequence>
<proteinExistence type="predicted"/>
<gene>
    <name evidence="1" type="ORF">AB5J53_15350</name>
</gene>
<organism evidence="1">
    <name type="scientific">Streptomyces sp. R41</name>
    <dbReference type="NCBI Taxonomy" id="3238632"/>
    <lineage>
        <taxon>Bacteria</taxon>
        <taxon>Bacillati</taxon>
        <taxon>Actinomycetota</taxon>
        <taxon>Actinomycetes</taxon>
        <taxon>Kitasatosporales</taxon>
        <taxon>Streptomycetaceae</taxon>
        <taxon>Streptomyces</taxon>
    </lineage>
</organism>
<dbReference type="InterPro" id="IPR024524">
    <property type="entry name" value="DUF3800"/>
</dbReference>
<evidence type="ECO:0000313" key="1">
    <source>
        <dbReference type="EMBL" id="XDQ52941.1"/>
    </source>
</evidence>
<evidence type="ECO:0008006" key="2">
    <source>
        <dbReference type="Google" id="ProtNLM"/>
    </source>
</evidence>
<accession>A0AB39RF65</accession>
<dbReference type="Pfam" id="PF12686">
    <property type="entry name" value="DUF3800"/>
    <property type="match status" value="1"/>
</dbReference>